<evidence type="ECO:0000313" key="2">
    <source>
        <dbReference type="Proteomes" id="UP000051861"/>
    </source>
</evidence>
<name>A0A0S7XUN7_UNCSA</name>
<evidence type="ECO:0000313" key="1">
    <source>
        <dbReference type="EMBL" id="KPJ66174.1"/>
    </source>
</evidence>
<dbReference type="Proteomes" id="UP000051861">
    <property type="component" value="Unassembled WGS sequence"/>
</dbReference>
<evidence type="ECO:0008006" key="3">
    <source>
        <dbReference type="Google" id="ProtNLM"/>
    </source>
</evidence>
<accession>A0A0S7XUN7</accession>
<proteinExistence type="predicted"/>
<comment type="caution">
    <text evidence="1">The sequence shown here is derived from an EMBL/GenBank/DDBJ whole genome shotgun (WGS) entry which is preliminary data.</text>
</comment>
<gene>
    <name evidence="1" type="ORF">AMJ44_08780</name>
</gene>
<dbReference type="EMBL" id="LIZX01000088">
    <property type="protein sequence ID" value="KPJ66174.1"/>
    <property type="molecule type" value="Genomic_DNA"/>
</dbReference>
<protein>
    <recommendedName>
        <fullName evidence="3">PKD domain-containing protein</fullName>
    </recommendedName>
</protein>
<sequence length="190" mass="21667">MDSNVCVDLKGFSVCWPKDASVKFNKIDLDKLKMKEPICRIKFEKIGADGEAEIYERLGIYPENLKEKPSSQVGLFLPENLFQAKVGDKMRLNIEGDETGKYEYICTITDAKGTNIEITGKEANIAFSKMGSYRVKVTIKDKKSGKELKTIERAVNVIGMKLKIELSPEYKLRLRISPIPMYREDDNILY</sequence>
<organism evidence="1 2">
    <name type="scientific">candidate division WOR-1 bacterium DG_54_3</name>
    <dbReference type="NCBI Taxonomy" id="1703775"/>
    <lineage>
        <taxon>Bacteria</taxon>
        <taxon>Bacillati</taxon>
        <taxon>Saganbacteria</taxon>
    </lineage>
</organism>
<dbReference type="AlphaFoldDB" id="A0A0S7XUN7"/>
<reference evidence="1 2" key="1">
    <citation type="journal article" date="2015" name="Microbiome">
        <title>Genomic resolution of linkages in carbon, nitrogen, and sulfur cycling among widespread estuary sediment bacteria.</title>
        <authorList>
            <person name="Baker B.J."/>
            <person name="Lazar C.S."/>
            <person name="Teske A.P."/>
            <person name="Dick G.J."/>
        </authorList>
    </citation>
    <scope>NUCLEOTIDE SEQUENCE [LARGE SCALE GENOMIC DNA]</scope>
    <source>
        <strain evidence="1">DG_54_3</strain>
    </source>
</reference>